<name>A0AAU9V1G9_EUPED</name>
<dbReference type="CDD" id="cd00487">
    <property type="entry name" value="Pep_deformylase"/>
    <property type="match status" value="1"/>
</dbReference>
<proteinExistence type="inferred from homology"/>
<dbReference type="AlphaFoldDB" id="A0AAU9V1G9"/>
<dbReference type="PANTHER" id="PTHR10458">
    <property type="entry name" value="PEPTIDE DEFORMYLASE"/>
    <property type="match status" value="1"/>
</dbReference>
<dbReference type="PIRSF" id="PIRSF004749">
    <property type="entry name" value="Pep_def"/>
    <property type="match status" value="1"/>
</dbReference>
<comment type="caution">
    <text evidence="9">The sequence shown here is derived from an EMBL/GenBank/DDBJ whole genome shotgun (WGS) entry which is preliminary data.</text>
</comment>
<dbReference type="GO" id="GO:0005739">
    <property type="term" value="C:mitochondrion"/>
    <property type="evidence" value="ECO:0007669"/>
    <property type="project" value="UniProtKB-ARBA"/>
</dbReference>
<evidence type="ECO:0000256" key="7">
    <source>
        <dbReference type="RuleBase" id="RU362111"/>
    </source>
</evidence>
<dbReference type="GO" id="GO:0046872">
    <property type="term" value="F:metal ion binding"/>
    <property type="evidence" value="ECO:0007669"/>
    <property type="project" value="UniProtKB-KW"/>
</dbReference>
<dbReference type="InterPro" id="IPR036821">
    <property type="entry name" value="Peptide_deformylase_sf"/>
</dbReference>
<dbReference type="GO" id="GO:0006412">
    <property type="term" value="P:translation"/>
    <property type="evidence" value="ECO:0007669"/>
    <property type="project" value="UniProtKB-KW"/>
</dbReference>
<keyword evidence="4 7" id="KW-0648">Protein biosynthesis</keyword>
<dbReference type="EC" id="3.5.1.88" evidence="7"/>
<dbReference type="EMBL" id="CAKOGL010000018">
    <property type="protein sequence ID" value="CAH2097607.1"/>
    <property type="molecule type" value="Genomic_DNA"/>
</dbReference>
<keyword evidence="10" id="KW-1185">Reference proteome</keyword>
<keyword evidence="3 7" id="KW-0378">Hydrolase</keyword>
<evidence type="ECO:0000256" key="5">
    <source>
        <dbReference type="ARBA" id="ARBA00037114"/>
    </source>
</evidence>
<dbReference type="Proteomes" id="UP001153954">
    <property type="component" value="Unassembled WGS sequence"/>
</dbReference>
<comment type="catalytic activity">
    <reaction evidence="6 7">
        <text>N-terminal N-formyl-L-methionyl-[peptide] + H2O = N-terminal L-methionyl-[peptide] + formate</text>
        <dbReference type="Rhea" id="RHEA:24420"/>
        <dbReference type="Rhea" id="RHEA-COMP:10639"/>
        <dbReference type="Rhea" id="RHEA-COMP:10640"/>
        <dbReference type="ChEBI" id="CHEBI:15377"/>
        <dbReference type="ChEBI" id="CHEBI:15740"/>
        <dbReference type="ChEBI" id="CHEBI:49298"/>
        <dbReference type="ChEBI" id="CHEBI:64731"/>
        <dbReference type="EC" id="3.5.1.88"/>
    </reaction>
</comment>
<evidence type="ECO:0000313" key="10">
    <source>
        <dbReference type="Proteomes" id="UP001153954"/>
    </source>
</evidence>
<evidence type="ECO:0000313" key="9">
    <source>
        <dbReference type="EMBL" id="CAH2105203.1"/>
    </source>
</evidence>
<dbReference type="Gene3D" id="3.90.45.10">
    <property type="entry name" value="Peptide deformylase"/>
    <property type="match status" value="1"/>
</dbReference>
<protein>
    <recommendedName>
        <fullName evidence="7">Peptide deformylase</fullName>
        <ecNumber evidence="7">3.5.1.88</ecNumber>
    </recommendedName>
</protein>
<comment type="similarity">
    <text evidence="1 7">Belongs to the polypeptide deformylase family.</text>
</comment>
<accession>A0AAU9V1G9</accession>
<keyword evidence="2 7" id="KW-0479">Metal-binding</keyword>
<comment type="function">
    <text evidence="5 7">Removes the formyl group from the N-terminal Met of newly synthesized proteins.</text>
</comment>
<dbReference type="PRINTS" id="PR01576">
    <property type="entry name" value="PDEFORMYLASE"/>
</dbReference>
<gene>
    <name evidence="8" type="ORF">EEDITHA_LOCUS12809</name>
    <name evidence="9" type="ORF">EEDITHA_LOCUS19494</name>
</gene>
<dbReference type="InterPro" id="IPR023635">
    <property type="entry name" value="Peptide_deformylase"/>
</dbReference>
<dbReference type="Pfam" id="PF01327">
    <property type="entry name" value="Pep_deformylase"/>
    <property type="match status" value="1"/>
</dbReference>
<dbReference type="EMBL" id="CAKOGL010000028">
    <property type="protein sequence ID" value="CAH2105203.1"/>
    <property type="molecule type" value="Genomic_DNA"/>
</dbReference>
<evidence type="ECO:0000256" key="1">
    <source>
        <dbReference type="ARBA" id="ARBA00010759"/>
    </source>
</evidence>
<evidence type="ECO:0000256" key="2">
    <source>
        <dbReference type="ARBA" id="ARBA00022723"/>
    </source>
</evidence>
<evidence type="ECO:0000256" key="3">
    <source>
        <dbReference type="ARBA" id="ARBA00022801"/>
    </source>
</evidence>
<dbReference type="FunFam" id="3.90.45.10:FF:000003">
    <property type="entry name" value="Peptide deformylase"/>
    <property type="match status" value="1"/>
</dbReference>
<evidence type="ECO:0000256" key="6">
    <source>
        <dbReference type="ARBA" id="ARBA00048875"/>
    </source>
</evidence>
<dbReference type="PANTHER" id="PTHR10458:SF2">
    <property type="entry name" value="PEPTIDE DEFORMYLASE, MITOCHONDRIAL"/>
    <property type="match status" value="1"/>
</dbReference>
<sequence>MGLLRKITNWYARLAPSWGHSSPPYGHVVQIGDPVLRKVSELVPVDKIKSKEIQIVIQKLIYVLNKYGSVGMSAPQIGVNCRIFVMRLTAQNVAALPLDKKKLQDINTVPLTVFVNPKLKIIDYTKVIHVEGCESIRSFAAEVARYNEVQVTGYNADGEDISQVFKGWPARIAQHEMDHLDAKLYTDIMDRKTLQCVCWEEVNLSKGKLAIPFTPQ</sequence>
<organism evidence="9 10">
    <name type="scientific">Euphydryas editha</name>
    <name type="common">Edith's checkerspot</name>
    <dbReference type="NCBI Taxonomy" id="104508"/>
    <lineage>
        <taxon>Eukaryota</taxon>
        <taxon>Metazoa</taxon>
        <taxon>Ecdysozoa</taxon>
        <taxon>Arthropoda</taxon>
        <taxon>Hexapoda</taxon>
        <taxon>Insecta</taxon>
        <taxon>Pterygota</taxon>
        <taxon>Neoptera</taxon>
        <taxon>Endopterygota</taxon>
        <taxon>Lepidoptera</taxon>
        <taxon>Glossata</taxon>
        <taxon>Ditrysia</taxon>
        <taxon>Papilionoidea</taxon>
        <taxon>Nymphalidae</taxon>
        <taxon>Nymphalinae</taxon>
        <taxon>Euphydryas</taxon>
    </lineage>
</organism>
<dbReference type="NCBIfam" id="NF001159">
    <property type="entry name" value="PRK00150.1-3"/>
    <property type="match status" value="1"/>
</dbReference>
<reference evidence="9" key="1">
    <citation type="submission" date="2022-03" db="EMBL/GenBank/DDBJ databases">
        <authorList>
            <person name="Tunstrom K."/>
        </authorList>
    </citation>
    <scope>NUCLEOTIDE SEQUENCE</scope>
</reference>
<dbReference type="HAMAP" id="MF_00163">
    <property type="entry name" value="Pep_deformylase"/>
    <property type="match status" value="1"/>
</dbReference>
<dbReference type="SUPFAM" id="SSF56420">
    <property type="entry name" value="Peptide deformylase"/>
    <property type="match status" value="1"/>
</dbReference>
<dbReference type="GO" id="GO:0042586">
    <property type="term" value="F:peptide deformylase activity"/>
    <property type="evidence" value="ECO:0007669"/>
    <property type="project" value="UniProtKB-EC"/>
</dbReference>
<evidence type="ECO:0000256" key="4">
    <source>
        <dbReference type="ARBA" id="ARBA00022917"/>
    </source>
</evidence>
<evidence type="ECO:0000313" key="8">
    <source>
        <dbReference type="EMBL" id="CAH2097607.1"/>
    </source>
</evidence>